<evidence type="ECO:0000313" key="2">
    <source>
        <dbReference type="Proteomes" id="UP000323917"/>
    </source>
</evidence>
<protein>
    <submittedName>
        <fullName evidence="1">Uncharacterized protein</fullName>
    </submittedName>
</protein>
<dbReference type="EMBL" id="CP042913">
    <property type="protein sequence ID" value="QEG34210.1"/>
    <property type="molecule type" value="Genomic_DNA"/>
</dbReference>
<reference evidence="1 2" key="1">
    <citation type="submission" date="2019-08" db="EMBL/GenBank/DDBJ databases">
        <title>Deep-cultivation of Planctomycetes and their phenomic and genomic characterization uncovers novel biology.</title>
        <authorList>
            <person name="Wiegand S."/>
            <person name="Jogler M."/>
            <person name="Boedeker C."/>
            <person name="Pinto D."/>
            <person name="Vollmers J."/>
            <person name="Rivas-Marin E."/>
            <person name="Kohn T."/>
            <person name="Peeters S.H."/>
            <person name="Heuer A."/>
            <person name="Rast P."/>
            <person name="Oberbeckmann S."/>
            <person name="Bunk B."/>
            <person name="Jeske O."/>
            <person name="Meyerdierks A."/>
            <person name="Storesund J.E."/>
            <person name="Kallscheuer N."/>
            <person name="Luecker S."/>
            <person name="Lage O.M."/>
            <person name="Pohl T."/>
            <person name="Merkel B.J."/>
            <person name="Hornburger P."/>
            <person name="Mueller R.-W."/>
            <person name="Bruemmer F."/>
            <person name="Labrenz M."/>
            <person name="Spormann A.M."/>
            <person name="Op den Camp H."/>
            <person name="Overmann J."/>
            <person name="Amann R."/>
            <person name="Jetten M.S.M."/>
            <person name="Mascher T."/>
            <person name="Medema M.H."/>
            <person name="Devos D.P."/>
            <person name="Kaster A.-K."/>
            <person name="Ovreas L."/>
            <person name="Rohde M."/>
            <person name="Galperin M.Y."/>
            <person name="Jogler C."/>
        </authorList>
    </citation>
    <scope>NUCLEOTIDE SEQUENCE [LARGE SCALE GENOMIC DNA]</scope>
    <source>
        <strain evidence="1 2">Pr1d</strain>
    </source>
</reference>
<keyword evidence="2" id="KW-1185">Reference proteome</keyword>
<dbReference type="AlphaFoldDB" id="A0A5B9Q9A4"/>
<dbReference type="RefSeq" id="WP_148072891.1">
    <property type="nucleotide sequence ID" value="NZ_CP042913.1"/>
</dbReference>
<dbReference type="InterPro" id="IPR012902">
    <property type="entry name" value="N_methyl_site"/>
</dbReference>
<gene>
    <name evidence="1" type="ORF">Pr1d_14830</name>
</gene>
<dbReference type="NCBIfam" id="TIGR02532">
    <property type="entry name" value="IV_pilin_GFxxxE"/>
    <property type="match status" value="1"/>
</dbReference>
<organism evidence="1 2">
    <name type="scientific">Bythopirellula goksoeyrii</name>
    <dbReference type="NCBI Taxonomy" id="1400387"/>
    <lineage>
        <taxon>Bacteria</taxon>
        <taxon>Pseudomonadati</taxon>
        <taxon>Planctomycetota</taxon>
        <taxon>Planctomycetia</taxon>
        <taxon>Pirellulales</taxon>
        <taxon>Lacipirellulaceae</taxon>
        <taxon>Bythopirellula</taxon>
    </lineage>
</organism>
<dbReference type="KEGG" id="bgok:Pr1d_14830"/>
<name>A0A5B9Q9A4_9BACT</name>
<proteinExistence type="predicted"/>
<evidence type="ECO:0000313" key="1">
    <source>
        <dbReference type="EMBL" id="QEG34210.1"/>
    </source>
</evidence>
<accession>A0A5B9Q9A4</accession>
<dbReference type="Proteomes" id="UP000323917">
    <property type="component" value="Chromosome"/>
</dbReference>
<sequence length="354" mass="36700">MQRHAFTLIELTVALAASTILVAGLASSLYISSQALNVNASQKTRTAAVVLHDLATDLNKAVEFSERTATALTFTVPDRNGDSAPEVIRYAWTGTPGDPLTYQYNGGTVVNIATDVQSFNTTALTRDMVAESLVTPVASNVVFEEMTSAKLASNGSSIAITKPPGTTQGDLLIAAVATDGNVTSSLVGPSGWNLITIGPSGGSIRQTLGVWWKIASSSEPGSYQFNWALSEQAYGWVMRFKGHDATSPINAFAMESGYAILTAPSPAVVSSVDNALILRLAGFDSYPITLNVLGLVGHSLITMDSSSTSSSATSGGAGYMQQSTAGNSGASAFTLVGAEEFTSVTIAIAPEVNP</sequence>
<dbReference type="OrthoDB" id="239917at2"/>